<evidence type="ECO:0000313" key="3">
    <source>
        <dbReference type="EMBL" id="TVZ00747.1"/>
    </source>
</evidence>
<dbReference type="Gene3D" id="3.30.530.20">
    <property type="match status" value="1"/>
</dbReference>
<dbReference type="RefSeq" id="WP_145860455.1">
    <property type="nucleotide sequence ID" value="NZ_RPFW01000008.1"/>
</dbReference>
<dbReference type="CDD" id="cd07817">
    <property type="entry name" value="SRPBCC_8"/>
    <property type="match status" value="1"/>
</dbReference>
<dbReference type="Pfam" id="PF03364">
    <property type="entry name" value="Polyketide_cyc"/>
    <property type="match status" value="1"/>
</dbReference>
<accession>A0A6P2BQ09</accession>
<feature type="compositionally biased region" description="Low complexity" evidence="1">
    <location>
        <begin position="356"/>
        <end position="365"/>
    </location>
</feature>
<dbReference type="InterPro" id="IPR023393">
    <property type="entry name" value="START-like_dom_sf"/>
</dbReference>
<organism evidence="3 4">
    <name type="scientific">Trebonia kvetii</name>
    <dbReference type="NCBI Taxonomy" id="2480626"/>
    <lineage>
        <taxon>Bacteria</taxon>
        <taxon>Bacillati</taxon>
        <taxon>Actinomycetota</taxon>
        <taxon>Actinomycetes</taxon>
        <taxon>Streptosporangiales</taxon>
        <taxon>Treboniaceae</taxon>
        <taxon>Trebonia</taxon>
    </lineage>
</organism>
<dbReference type="SUPFAM" id="SSF55961">
    <property type="entry name" value="Bet v1-like"/>
    <property type="match status" value="1"/>
</dbReference>
<dbReference type="OrthoDB" id="3695445at2"/>
<dbReference type="PANTHER" id="PTHR33824">
    <property type="entry name" value="POLYKETIDE CYCLASE/DEHYDRASE AND LIPID TRANSPORT SUPERFAMILY PROTEIN"/>
    <property type="match status" value="1"/>
</dbReference>
<sequence>MPPEKESSGPMDRLKQEANGLVGALTDRAMSKVHGKVQEATGRLTDYVEGGGGPGLLAAVTGAKGLAEGKSPGRSMLGAGWAGLKEKVGGVFGGKGKGGGRQKLKLTNIVESIDVGAPVRLAYNQWTMWDQFPTFTKKVENASPDENDQEYKVNWKAQVFWSHREWEATITDQRPDERIAWKSKGQKGHVDGVVTFHELTPNLTKIVVVMEYHPQGFMERTGNLWRAQGRRTRLELKHFQRHVMAHTLLEPDEVEGWRGVIEDGKVVKDHETALEEEGRERDDRDEMDESRDDARDTESGAEDEYADEEPSDEEDTDDRDADEEAVGEEAADEEADTGGGRASDRRRAPARGGGRTRAPQRARQGAGRGGAR</sequence>
<evidence type="ECO:0000313" key="4">
    <source>
        <dbReference type="Proteomes" id="UP000460272"/>
    </source>
</evidence>
<dbReference type="PANTHER" id="PTHR33824:SF7">
    <property type="entry name" value="POLYKETIDE CYCLASE_DEHYDRASE AND LIPID TRANSPORT SUPERFAMILY PROTEIN"/>
    <property type="match status" value="1"/>
</dbReference>
<dbReference type="InterPro" id="IPR047137">
    <property type="entry name" value="ORF3"/>
</dbReference>
<dbReference type="Proteomes" id="UP000460272">
    <property type="component" value="Unassembled WGS sequence"/>
</dbReference>
<dbReference type="AlphaFoldDB" id="A0A6P2BQ09"/>
<proteinExistence type="predicted"/>
<dbReference type="InterPro" id="IPR005031">
    <property type="entry name" value="COQ10_START"/>
</dbReference>
<feature type="compositionally biased region" description="Acidic residues" evidence="1">
    <location>
        <begin position="299"/>
        <end position="336"/>
    </location>
</feature>
<name>A0A6P2BQ09_9ACTN</name>
<evidence type="ECO:0000256" key="1">
    <source>
        <dbReference type="SAM" id="MobiDB-lite"/>
    </source>
</evidence>
<protein>
    <submittedName>
        <fullName evidence="3">Cyclase</fullName>
    </submittedName>
</protein>
<feature type="region of interest" description="Disordered" evidence="1">
    <location>
        <begin position="268"/>
        <end position="372"/>
    </location>
</feature>
<gene>
    <name evidence="3" type="ORF">EAS64_35935</name>
</gene>
<keyword evidence="4" id="KW-1185">Reference proteome</keyword>
<evidence type="ECO:0000259" key="2">
    <source>
        <dbReference type="Pfam" id="PF03364"/>
    </source>
</evidence>
<feature type="domain" description="Coenzyme Q-binding protein COQ10 START" evidence="2">
    <location>
        <begin position="115"/>
        <end position="239"/>
    </location>
</feature>
<feature type="compositionally biased region" description="Basic and acidic residues" evidence="1">
    <location>
        <begin position="268"/>
        <end position="284"/>
    </location>
</feature>
<reference evidence="3 4" key="1">
    <citation type="submission" date="2018-11" db="EMBL/GenBank/DDBJ databases">
        <title>Trebonia kvetii gen.nov., sp.nov., a novel acidophilic actinobacterium, and proposal of the new actinobacterial family Treboniaceae fam. nov.</title>
        <authorList>
            <person name="Rapoport D."/>
            <person name="Sagova-Mareckova M."/>
            <person name="Sedlacek I."/>
            <person name="Provaznik J."/>
            <person name="Kralova S."/>
            <person name="Pavlinic D."/>
            <person name="Benes V."/>
            <person name="Kopecky J."/>
        </authorList>
    </citation>
    <scope>NUCLEOTIDE SEQUENCE [LARGE SCALE GENOMIC DNA]</scope>
    <source>
        <strain evidence="3 4">15Tr583</strain>
    </source>
</reference>
<dbReference type="EMBL" id="RPFW01000008">
    <property type="protein sequence ID" value="TVZ00747.1"/>
    <property type="molecule type" value="Genomic_DNA"/>
</dbReference>
<comment type="caution">
    <text evidence="3">The sequence shown here is derived from an EMBL/GenBank/DDBJ whole genome shotgun (WGS) entry which is preliminary data.</text>
</comment>